<protein>
    <submittedName>
        <fullName evidence="4">B1308_C2_181</fullName>
    </submittedName>
</protein>
<dbReference type="AlphaFoldDB" id="Q49662"/>
<name>Q49662_MYCLR</name>
<evidence type="ECO:0000313" key="4">
    <source>
        <dbReference type="EMBL" id="AAA85928.1"/>
    </source>
</evidence>
<keyword evidence="1 2" id="KW-0238">DNA-binding</keyword>
<dbReference type="PRINTS" id="PR00455">
    <property type="entry name" value="HTHTETR"/>
</dbReference>
<dbReference type="Pfam" id="PF00440">
    <property type="entry name" value="TetR_N"/>
    <property type="match status" value="1"/>
</dbReference>
<dbReference type="GO" id="GO:0003700">
    <property type="term" value="F:DNA-binding transcription factor activity"/>
    <property type="evidence" value="ECO:0007669"/>
    <property type="project" value="TreeGrafter"/>
</dbReference>
<dbReference type="EMBL" id="U00012">
    <property type="protein sequence ID" value="AAA85928.1"/>
    <property type="molecule type" value="Genomic_DNA"/>
</dbReference>
<dbReference type="InterPro" id="IPR001647">
    <property type="entry name" value="HTH_TetR"/>
</dbReference>
<dbReference type="Gene3D" id="1.10.357.10">
    <property type="entry name" value="Tetracycline Repressor, domain 2"/>
    <property type="match status" value="1"/>
</dbReference>
<evidence type="ECO:0000256" key="2">
    <source>
        <dbReference type="PROSITE-ProRule" id="PRU00335"/>
    </source>
</evidence>
<accession>Q49662</accession>
<feature type="domain" description="HTH tetR-type" evidence="3">
    <location>
        <begin position="30"/>
        <end position="90"/>
    </location>
</feature>
<reference evidence="4" key="2">
    <citation type="journal article" date="1995" name="Gene">
        <title>Genomic organization of the mycobacterial sigma gene cluster.</title>
        <authorList>
            <person name="Doukhan L."/>
            <person name="Predich M."/>
            <person name="Nair G."/>
            <person name="Dussurget O."/>
            <person name="Mandic-Mulec I."/>
            <person name="Cole S.T."/>
            <person name="Smith D.R."/>
            <person name="Smith I."/>
        </authorList>
    </citation>
    <scope>NUCLEOTIDE SEQUENCE</scope>
</reference>
<dbReference type="PANTHER" id="PTHR30055:SF174">
    <property type="entry name" value="TRANSCRIPTIONAL REGULATORY PROTEIN (PROBABLY TETR-FAMILY)-RELATED"/>
    <property type="match status" value="1"/>
</dbReference>
<reference evidence="4" key="1">
    <citation type="submission" date="1994-03" db="EMBL/GenBank/DDBJ databases">
        <authorList>
            <person name="Robison K."/>
        </authorList>
    </citation>
    <scope>NUCLEOTIDE SEQUENCE</scope>
</reference>
<dbReference type="PROSITE" id="PS50977">
    <property type="entry name" value="HTH_TETR_2"/>
    <property type="match status" value="1"/>
</dbReference>
<dbReference type="PANTHER" id="PTHR30055">
    <property type="entry name" value="HTH-TYPE TRANSCRIPTIONAL REGULATOR RUTR"/>
    <property type="match status" value="1"/>
</dbReference>
<evidence type="ECO:0000259" key="3">
    <source>
        <dbReference type="PROSITE" id="PS50977"/>
    </source>
</evidence>
<dbReference type="InterPro" id="IPR050109">
    <property type="entry name" value="HTH-type_TetR-like_transc_reg"/>
</dbReference>
<dbReference type="SUPFAM" id="SSF46689">
    <property type="entry name" value="Homeodomain-like"/>
    <property type="match status" value="1"/>
</dbReference>
<dbReference type="GO" id="GO:0000976">
    <property type="term" value="F:transcription cis-regulatory region binding"/>
    <property type="evidence" value="ECO:0007669"/>
    <property type="project" value="TreeGrafter"/>
</dbReference>
<sequence>MAESTHPQVVYPPWVIFCHMTTARRRLSPEDRRAELLALGAEVFGKRPYDEVRIDEIAERAGVSRALMYHYFPDKRAFFAAVVKDEADRLYAATNIPPPAGLTMFEEVRVGVLAYMAYHKQNPEAAWAAYVGLGRSDPVLLGIDDEAKNRQMEHIMSRIGDVVSVVPESKLHPDIERDLRVIVHGWLAFTFEVCRQRIMDPSTDADRLADSCAHALLDAIARVPEISKELADAMAIARQPPQ</sequence>
<feature type="DNA-binding region" description="H-T-H motif" evidence="2">
    <location>
        <begin position="53"/>
        <end position="72"/>
    </location>
</feature>
<organism evidence="4">
    <name type="scientific">Mycobacterium leprae</name>
    <dbReference type="NCBI Taxonomy" id="1769"/>
    <lineage>
        <taxon>Bacteria</taxon>
        <taxon>Bacillati</taxon>
        <taxon>Actinomycetota</taxon>
        <taxon>Actinomycetes</taxon>
        <taxon>Mycobacteriales</taxon>
        <taxon>Mycobacteriaceae</taxon>
        <taxon>Mycobacterium</taxon>
    </lineage>
</organism>
<dbReference type="InterPro" id="IPR009057">
    <property type="entry name" value="Homeodomain-like_sf"/>
</dbReference>
<proteinExistence type="predicted"/>
<evidence type="ECO:0000256" key="1">
    <source>
        <dbReference type="ARBA" id="ARBA00023125"/>
    </source>
</evidence>